<keyword evidence="2" id="KW-0344">Guanine-nucleotide releasing factor</keyword>
<dbReference type="GO" id="GO:0005085">
    <property type="term" value="F:guanyl-nucleotide exchange factor activity"/>
    <property type="evidence" value="ECO:0007669"/>
    <property type="project" value="UniProtKB-KW"/>
</dbReference>
<accession>A0A8H7UFQ4</accession>
<dbReference type="InterPro" id="IPR001180">
    <property type="entry name" value="CNH_dom"/>
</dbReference>
<reference evidence="7" key="1">
    <citation type="submission" date="2020-12" db="EMBL/GenBank/DDBJ databases">
        <title>Metabolic potential, ecology and presence of endohyphal bacteria is reflected in genomic diversity of Mucoromycotina.</title>
        <authorList>
            <person name="Muszewska A."/>
            <person name="Okrasinska A."/>
            <person name="Steczkiewicz K."/>
            <person name="Drgas O."/>
            <person name="Orlowska M."/>
            <person name="Perlinska-Lenart U."/>
            <person name="Aleksandrzak-Piekarczyk T."/>
            <person name="Szatraj K."/>
            <person name="Zielenkiewicz U."/>
            <person name="Pilsyk S."/>
            <person name="Malc E."/>
            <person name="Mieczkowski P."/>
            <person name="Kruszewska J.S."/>
            <person name="Biernat P."/>
            <person name="Pawlowska J."/>
        </authorList>
    </citation>
    <scope>NUCLEOTIDE SEQUENCE</scope>
    <source>
        <strain evidence="7">WA0000067209</strain>
    </source>
</reference>
<dbReference type="PROSITE" id="PS50010">
    <property type="entry name" value="DH_2"/>
    <property type="match status" value="1"/>
</dbReference>
<dbReference type="SMART" id="SM00233">
    <property type="entry name" value="PH"/>
    <property type="match status" value="1"/>
</dbReference>
<dbReference type="Gene3D" id="1.20.900.10">
    <property type="entry name" value="Dbl homology (DH) domain"/>
    <property type="match status" value="1"/>
</dbReference>
<dbReference type="InterPro" id="IPR000219">
    <property type="entry name" value="DH_dom"/>
</dbReference>
<dbReference type="InterPro" id="IPR011993">
    <property type="entry name" value="PH-like_dom_sf"/>
</dbReference>
<evidence type="ECO:0000256" key="1">
    <source>
        <dbReference type="ARBA" id="ARBA00022553"/>
    </source>
</evidence>
<dbReference type="Pfam" id="PF00780">
    <property type="entry name" value="CNH"/>
    <property type="match status" value="1"/>
</dbReference>
<protein>
    <submittedName>
        <fullName evidence="7">Uncharacterized protein</fullName>
    </submittedName>
</protein>
<dbReference type="EMBL" id="JAEPQZ010000008">
    <property type="protein sequence ID" value="KAG2178208.1"/>
    <property type="molecule type" value="Genomic_DNA"/>
</dbReference>
<dbReference type="SUPFAM" id="SSF50729">
    <property type="entry name" value="PH domain-like"/>
    <property type="match status" value="1"/>
</dbReference>
<sequence length="1256" mass="141270">MGTTSNSTNNAHNRDDVPASQQDMQPRTQTYSLFRIPSTSTRSPSSPRPTGVNGQSENKPGANSATPGRFSQVARLNASNADSSTTMSASATIRDLYYQSQKAQDVNAEVERPSYQTQQEVVAKNRIHRKYDENSSIYDLSTLHDDDSDDSDENDFVYRSTATFMQFKEATPSLYSLSDAGSVFSLRTIYNDIDESKSATQTSTILGNTERPRVEDMRSVSPIPSRSSNMIAKRAMEPKIVVQKEERRPTSLSGSSSSNLLSRLSKSTAPARAKLFNTTPARTSHLRAGSASLTVPSKAPFEIPRHAGPRPRVISDVSEHSLEISRLKEKSKPLHLQHHRGRSEDNIPIVNPALLSRVAIAFKDRVTLGTKVKDGIEYTDAFDGTEAVDKLAYIIKTSDRNLALLLGRALDAQKFFHDVNYERRLKDSLFEVYQFKELMSTSLSQENQVQDSNNEDDDVDKPESASVSSETDSELPTGVFTLLTDCYSPTCTRERLCYSIACPRRLEQQARANLSLSSVLERSVSKSSLSEENERLWTNTVSKEIANTISKQERKRQETIYELIYTEKDFVKDLEYLEDFWIKPLLESDIIDAAYRETFVVDVFWNIAEILSVNGALLDDLEKRQAERPVVDRIGDILLSHVDNFEPFVQYGAHQVFGKFAFETEKSRNKMFTSFVTTVERQKESRKLELNGYLTKPTTRLGRYNLLLREILKNTPEGHPDSIAIPKAIATIKTYLSKVNAETGKAENRFNLMLLKERLVSKDAAQFNLELEDEQRQLISKGQLKKKGTGSESADLHVFLLDHYLLITKQKHIQKAEKYKLYRPPIPLQLLSVSLPDAAAKRVSSILPSTGPARNLAGAIKSQSTSDLSSMAMKTSYPIVFSHLGREGAAPVTLYCSTSASRRQWVDKVEKQRQTLTREQTVFRLVNINSRFFSGMNRVRCVSILSDGTFVFGADQGVYVQRSTSKGTPTRVIALDRVSQIHILEESRLILVLSDKTLYTYSIEALMAGDTAPKRGRRVSKHVSFFKVGHTNDRTLVCVVKSSAITSTIRTLEPVATNDPKKSKSNFGRLIRGSSEALKIYKDLYIPGEATSLHIFRSNICVGCDRGFEMVNLSSMRNQSVLDPSDEALAFVFQRENMKPISMFKLQDGEFLLCYNQIAFYVDKKGRRSRKNWVIEWEGHPLSFALRYPYLVSFDTTFIEVRHVDTGALLQVIPGANIRCLNPESSGPIHCVSDNNGSLESIFELELESRKDQKNH</sequence>
<dbReference type="InterPro" id="IPR052233">
    <property type="entry name" value="Rho-type_GEFs"/>
</dbReference>
<dbReference type="InterPro" id="IPR000591">
    <property type="entry name" value="DEP_dom"/>
</dbReference>
<dbReference type="SUPFAM" id="SSF48065">
    <property type="entry name" value="DBL homology domain (DH-domain)"/>
    <property type="match status" value="1"/>
</dbReference>
<dbReference type="SMART" id="SM00036">
    <property type="entry name" value="CNH"/>
    <property type="match status" value="1"/>
</dbReference>
<evidence type="ECO:0000256" key="3">
    <source>
        <dbReference type="SAM" id="MobiDB-lite"/>
    </source>
</evidence>
<feature type="compositionally biased region" description="Polar residues" evidence="3">
    <location>
        <begin position="52"/>
        <end position="66"/>
    </location>
</feature>
<dbReference type="OrthoDB" id="2272012at2759"/>
<name>A0A8H7UFQ4_MORIS</name>
<dbReference type="InterPro" id="IPR035899">
    <property type="entry name" value="DBL_dom_sf"/>
</dbReference>
<dbReference type="InterPro" id="IPR036388">
    <property type="entry name" value="WH-like_DNA-bd_sf"/>
</dbReference>
<dbReference type="Gene3D" id="1.10.10.10">
    <property type="entry name" value="Winged helix-like DNA-binding domain superfamily/Winged helix DNA-binding domain"/>
    <property type="match status" value="1"/>
</dbReference>
<feature type="region of interest" description="Disordered" evidence="3">
    <location>
        <begin position="242"/>
        <end position="264"/>
    </location>
</feature>
<dbReference type="Pfam" id="PF00621">
    <property type="entry name" value="RhoGEF"/>
    <property type="match status" value="1"/>
</dbReference>
<dbReference type="Gene3D" id="2.30.29.30">
    <property type="entry name" value="Pleckstrin-homology domain (PH domain)/Phosphotyrosine-binding domain (PTB)"/>
    <property type="match status" value="1"/>
</dbReference>
<organism evidence="7 8">
    <name type="scientific">Mortierella isabellina</name>
    <name type="common">Filamentous fungus</name>
    <name type="synonym">Umbelopsis isabellina</name>
    <dbReference type="NCBI Taxonomy" id="91625"/>
    <lineage>
        <taxon>Eukaryota</taxon>
        <taxon>Fungi</taxon>
        <taxon>Fungi incertae sedis</taxon>
        <taxon>Mucoromycota</taxon>
        <taxon>Mucoromycotina</taxon>
        <taxon>Umbelopsidomycetes</taxon>
        <taxon>Umbelopsidales</taxon>
        <taxon>Umbelopsidaceae</taxon>
        <taxon>Umbelopsis</taxon>
    </lineage>
</organism>
<dbReference type="Pfam" id="PF15405">
    <property type="entry name" value="PH_5"/>
    <property type="match status" value="1"/>
</dbReference>
<dbReference type="SMART" id="SM00325">
    <property type="entry name" value="RhoGEF"/>
    <property type="match status" value="1"/>
</dbReference>
<feature type="region of interest" description="Disordered" evidence="3">
    <location>
        <begin position="276"/>
        <end position="312"/>
    </location>
</feature>
<gene>
    <name evidence="7" type="ORF">INT43_003461</name>
</gene>
<evidence type="ECO:0000259" key="4">
    <source>
        <dbReference type="PROSITE" id="PS50003"/>
    </source>
</evidence>
<evidence type="ECO:0000313" key="7">
    <source>
        <dbReference type="EMBL" id="KAG2178208.1"/>
    </source>
</evidence>
<proteinExistence type="predicted"/>
<feature type="compositionally biased region" description="Polar residues" evidence="3">
    <location>
        <begin position="19"/>
        <end position="32"/>
    </location>
</feature>
<dbReference type="CDD" id="cd04435">
    <property type="entry name" value="DEP_fRom2"/>
    <property type="match status" value="1"/>
</dbReference>
<feature type="compositionally biased region" description="Low complexity" evidence="3">
    <location>
        <begin position="251"/>
        <end position="264"/>
    </location>
</feature>
<feature type="region of interest" description="Disordered" evidence="3">
    <location>
        <begin position="1"/>
        <end position="68"/>
    </location>
</feature>
<dbReference type="GO" id="GO:0035556">
    <property type="term" value="P:intracellular signal transduction"/>
    <property type="evidence" value="ECO:0007669"/>
    <property type="project" value="InterPro"/>
</dbReference>
<feature type="domain" description="DH" evidence="5">
    <location>
        <begin position="555"/>
        <end position="742"/>
    </location>
</feature>
<dbReference type="AlphaFoldDB" id="A0A8H7UFQ4"/>
<dbReference type="CDD" id="cd00160">
    <property type="entry name" value="RhoGEF"/>
    <property type="match status" value="1"/>
</dbReference>
<feature type="compositionally biased region" description="Low complexity" evidence="3">
    <location>
        <begin position="37"/>
        <end position="50"/>
    </location>
</feature>
<evidence type="ECO:0000259" key="5">
    <source>
        <dbReference type="PROSITE" id="PS50010"/>
    </source>
</evidence>
<dbReference type="PANTHER" id="PTHR46572:SF2">
    <property type="entry name" value="RHO1 GDP-GTP EXCHANGE PROTEIN 1-RELATED"/>
    <property type="match status" value="1"/>
</dbReference>
<feature type="domain" description="PH" evidence="4">
    <location>
        <begin position="777"/>
        <end position="914"/>
    </location>
</feature>
<dbReference type="PROSITE" id="PS50219">
    <property type="entry name" value="CNH"/>
    <property type="match status" value="1"/>
</dbReference>
<evidence type="ECO:0000256" key="2">
    <source>
        <dbReference type="ARBA" id="ARBA00022658"/>
    </source>
</evidence>
<dbReference type="Pfam" id="PF00610">
    <property type="entry name" value="DEP"/>
    <property type="match status" value="1"/>
</dbReference>
<feature type="compositionally biased region" description="Polar residues" evidence="3">
    <location>
        <begin position="1"/>
        <end position="11"/>
    </location>
</feature>
<keyword evidence="1" id="KW-0597">Phosphoprotein</keyword>
<keyword evidence="8" id="KW-1185">Reference proteome</keyword>
<evidence type="ECO:0000259" key="6">
    <source>
        <dbReference type="PROSITE" id="PS50219"/>
    </source>
</evidence>
<dbReference type="Proteomes" id="UP000654370">
    <property type="component" value="Unassembled WGS sequence"/>
</dbReference>
<comment type="caution">
    <text evidence="7">The sequence shown here is derived from an EMBL/GenBank/DDBJ whole genome shotgun (WGS) entry which is preliminary data.</text>
</comment>
<dbReference type="PANTHER" id="PTHR46572">
    <property type="entry name" value="RHO1 GDP-GTP EXCHANGE PROTEIN 1-RELATED"/>
    <property type="match status" value="1"/>
</dbReference>
<evidence type="ECO:0000313" key="8">
    <source>
        <dbReference type="Proteomes" id="UP000654370"/>
    </source>
</evidence>
<dbReference type="InterPro" id="IPR001849">
    <property type="entry name" value="PH_domain"/>
</dbReference>
<feature type="region of interest" description="Disordered" evidence="3">
    <location>
        <begin position="444"/>
        <end position="473"/>
    </location>
</feature>
<feature type="domain" description="CNH" evidence="6">
    <location>
        <begin position="936"/>
        <end position="1228"/>
    </location>
</feature>
<feature type="region of interest" description="Disordered" evidence="3">
    <location>
        <begin position="201"/>
        <end position="225"/>
    </location>
</feature>
<dbReference type="InterPro" id="IPR041675">
    <property type="entry name" value="PH_5"/>
</dbReference>
<dbReference type="SMART" id="SM00049">
    <property type="entry name" value="DEP"/>
    <property type="match status" value="1"/>
</dbReference>
<dbReference type="PROSITE" id="PS50003">
    <property type="entry name" value="PH_DOMAIN"/>
    <property type="match status" value="1"/>
</dbReference>